<evidence type="ECO:0000313" key="4">
    <source>
        <dbReference type="Proteomes" id="UP000824596"/>
    </source>
</evidence>
<comment type="caution">
    <text evidence="3">The sequence shown here is derived from an EMBL/GenBank/DDBJ whole genome shotgun (WGS) entry which is preliminary data.</text>
</comment>
<comment type="subcellular location">
    <subcellularLocation>
        <location evidence="1">Nucleus</location>
    </subcellularLocation>
</comment>
<organism evidence="3 4">
    <name type="scientific">Hirsutella rhossiliensis</name>
    <dbReference type="NCBI Taxonomy" id="111463"/>
    <lineage>
        <taxon>Eukaryota</taxon>
        <taxon>Fungi</taxon>
        <taxon>Dikarya</taxon>
        <taxon>Ascomycota</taxon>
        <taxon>Pezizomycotina</taxon>
        <taxon>Sordariomycetes</taxon>
        <taxon>Hypocreomycetidae</taxon>
        <taxon>Hypocreales</taxon>
        <taxon>Ophiocordycipitaceae</taxon>
        <taxon>Hirsutella</taxon>
    </lineage>
</organism>
<dbReference type="GO" id="GO:0003700">
    <property type="term" value="F:DNA-binding transcription factor activity"/>
    <property type="evidence" value="ECO:0007669"/>
    <property type="project" value="TreeGrafter"/>
</dbReference>
<keyword evidence="2" id="KW-0539">Nucleus</keyword>
<dbReference type="Proteomes" id="UP000824596">
    <property type="component" value="Unassembled WGS sequence"/>
</dbReference>
<dbReference type="EMBL" id="JAIZPD010000001">
    <property type="protein sequence ID" value="KAH0968518.1"/>
    <property type="molecule type" value="Genomic_DNA"/>
</dbReference>
<accession>A0A9P8N6G6</accession>
<gene>
    <name evidence="3" type="ORF">HRG_01160</name>
</gene>
<dbReference type="GeneID" id="68350289"/>
<name>A0A9P8N6G6_9HYPO</name>
<reference evidence="3" key="1">
    <citation type="submission" date="2021-09" db="EMBL/GenBank/DDBJ databases">
        <title>A high-quality genome of the endoparasitic fungus Hirsutella rhossiliensis with a comparison of Hirsutella genomes reveals transposable elements contributing to genome size variation.</title>
        <authorList>
            <person name="Lin R."/>
            <person name="Jiao Y."/>
            <person name="Sun X."/>
            <person name="Ling J."/>
            <person name="Xie B."/>
            <person name="Cheng X."/>
        </authorList>
    </citation>
    <scope>NUCLEOTIDE SEQUENCE</scope>
    <source>
        <strain evidence="3">HR02</strain>
    </source>
</reference>
<dbReference type="InterPro" id="IPR021858">
    <property type="entry name" value="Fun_TF"/>
</dbReference>
<dbReference type="RefSeq" id="XP_044726031.1">
    <property type="nucleotide sequence ID" value="XM_044859631.1"/>
</dbReference>
<evidence type="ECO:0000256" key="2">
    <source>
        <dbReference type="ARBA" id="ARBA00023242"/>
    </source>
</evidence>
<dbReference type="GO" id="GO:0005634">
    <property type="term" value="C:nucleus"/>
    <property type="evidence" value="ECO:0007669"/>
    <property type="project" value="UniProtKB-SubCell"/>
</dbReference>
<dbReference type="PANTHER" id="PTHR37534">
    <property type="entry name" value="TRANSCRIPTIONAL ACTIVATOR PROTEIN UGA3"/>
    <property type="match status" value="1"/>
</dbReference>
<sequence length="359" mass="39816">MELGMPASASGSPFRSHILPLAHQHQGVLHALLGLSACHMGLSRAEETIPEATTLGLQHRADALVCLGLLLLKEASQGLTAAEEEFVLAMVVLLVFHDICESGVSSHGAHLTGMAFLCSRIASPSAYPRRTTASMFFLVTLAWLDMLRGFSGAEKLAYSNVVRKCVRDHGSLHLQTFIGCHPSIFYQIGLTLEAAKAHRQGSLSTAQFQATLDDTETFLRGWDSDQAVYPTPEPEWKLLADAYCHACLLRVMRWPDTFALPCTDERIQASVVAILDIAATIPRTSRFYKRLLFPLFMAGADAASLHQMHYVRLCIDEIKESTGIPHHALTQLLTDVWEERRTNPRGLRNVPWMEFYTAF</sequence>
<dbReference type="AlphaFoldDB" id="A0A9P8N6G6"/>
<dbReference type="PANTHER" id="PTHR37534:SF49">
    <property type="entry name" value="LYSINE BIOSYNTHESIS REGULATORY PROTEIN LYS14"/>
    <property type="match status" value="1"/>
</dbReference>
<keyword evidence="4" id="KW-1185">Reference proteome</keyword>
<protein>
    <submittedName>
        <fullName evidence="3">Fungal specific transcription factor domain-containing protein</fullName>
    </submittedName>
</protein>
<dbReference type="OrthoDB" id="25818at2759"/>
<dbReference type="GO" id="GO:0045944">
    <property type="term" value="P:positive regulation of transcription by RNA polymerase II"/>
    <property type="evidence" value="ECO:0007669"/>
    <property type="project" value="TreeGrafter"/>
</dbReference>
<evidence type="ECO:0000256" key="1">
    <source>
        <dbReference type="ARBA" id="ARBA00004123"/>
    </source>
</evidence>
<dbReference type="GO" id="GO:0000976">
    <property type="term" value="F:transcription cis-regulatory region binding"/>
    <property type="evidence" value="ECO:0007669"/>
    <property type="project" value="TreeGrafter"/>
</dbReference>
<proteinExistence type="predicted"/>
<dbReference type="Pfam" id="PF11951">
    <property type="entry name" value="Fungal_trans_2"/>
    <property type="match status" value="1"/>
</dbReference>
<evidence type="ECO:0000313" key="3">
    <source>
        <dbReference type="EMBL" id="KAH0968518.1"/>
    </source>
</evidence>